<dbReference type="Proteomes" id="UP000234331">
    <property type="component" value="Unassembled WGS sequence"/>
</dbReference>
<keyword evidence="2" id="KW-1185">Reference proteome</keyword>
<sequence length="39" mass="3516">MGGCAAALADIVGGGALPPALSLALSPAGSPAQPRGSGR</sequence>
<dbReference type="EMBL" id="FZMO01000107">
    <property type="protein sequence ID" value="SNQ47560.1"/>
    <property type="molecule type" value="Genomic_DNA"/>
</dbReference>
<name>A0A2I2KPI3_9ACTN</name>
<gene>
    <name evidence="1" type="ORF">FRACA_1950013</name>
</gene>
<evidence type="ECO:0000313" key="1">
    <source>
        <dbReference type="EMBL" id="SNQ47560.1"/>
    </source>
</evidence>
<dbReference type="AlphaFoldDB" id="A0A2I2KPI3"/>
<organism evidence="1 2">
    <name type="scientific">Frankia canadensis</name>
    <dbReference type="NCBI Taxonomy" id="1836972"/>
    <lineage>
        <taxon>Bacteria</taxon>
        <taxon>Bacillati</taxon>
        <taxon>Actinomycetota</taxon>
        <taxon>Actinomycetes</taxon>
        <taxon>Frankiales</taxon>
        <taxon>Frankiaceae</taxon>
        <taxon>Frankia</taxon>
    </lineage>
</organism>
<accession>A0A2I2KPI3</accession>
<protein>
    <submittedName>
        <fullName evidence="1">Uncharacterized protein</fullName>
    </submittedName>
</protein>
<evidence type="ECO:0000313" key="2">
    <source>
        <dbReference type="Proteomes" id="UP000234331"/>
    </source>
</evidence>
<proteinExistence type="predicted"/>
<reference evidence="1 2" key="1">
    <citation type="submission" date="2017-06" db="EMBL/GenBank/DDBJ databases">
        <authorList>
            <person name="Kim H.J."/>
            <person name="Triplett B.A."/>
        </authorList>
    </citation>
    <scope>NUCLEOTIDE SEQUENCE [LARGE SCALE GENOMIC DNA]</scope>
    <source>
        <strain evidence="1">FRACA_ARgP5</strain>
    </source>
</reference>